<dbReference type="GO" id="GO:0042626">
    <property type="term" value="F:ATPase-coupled transmembrane transporter activity"/>
    <property type="evidence" value="ECO:0007669"/>
    <property type="project" value="TreeGrafter"/>
</dbReference>
<evidence type="ECO:0000256" key="3">
    <source>
        <dbReference type="ARBA" id="ARBA00022989"/>
    </source>
</evidence>
<dbReference type="Pfam" id="PF01636">
    <property type="entry name" value="APH"/>
    <property type="match status" value="1"/>
</dbReference>
<comment type="subcellular location">
    <subcellularLocation>
        <location evidence="1">Membrane</location>
        <topology evidence="1">Multi-pass membrane protein</topology>
    </subcellularLocation>
</comment>
<comment type="caution">
    <text evidence="6">The sequence shown here is derived from an EMBL/GenBank/DDBJ whole genome shotgun (WGS) entry which is preliminary data.</text>
</comment>
<dbReference type="AlphaFoldDB" id="A0AAD6I3H9"/>
<protein>
    <recommendedName>
        <fullName evidence="5">ABC transporter domain-containing protein</fullName>
    </recommendedName>
</protein>
<proteinExistence type="predicted"/>
<dbReference type="InterPro" id="IPR027417">
    <property type="entry name" value="P-loop_NTPase"/>
</dbReference>
<dbReference type="Gene3D" id="1.20.1560.10">
    <property type="entry name" value="ABC transporter type 1, transmembrane domain"/>
    <property type="match status" value="1"/>
</dbReference>
<gene>
    <name evidence="6" type="ORF">N7460_012297</name>
</gene>
<dbReference type="InterPro" id="IPR017871">
    <property type="entry name" value="ABC_transporter-like_CS"/>
</dbReference>
<accession>A0AAD6I3H9</accession>
<dbReference type="InterPro" id="IPR011009">
    <property type="entry name" value="Kinase-like_dom_sf"/>
</dbReference>
<dbReference type="PANTHER" id="PTHR24221:SF503">
    <property type="entry name" value="MITOCHONDRIAL POTASSIUM CHANNEL ATP-BINDING SUBUNIT"/>
    <property type="match status" value="1"/>
</dbReference>
<dbReference type="GO" id="GO:0016020">
    <property type="term" value="C:membrane"/>
    <property type="evidence" value="ECO:0007669"/>
    <property type="project" value="UniProtKB-SubCell"/>
</dbReference>
<dbReference type="PANTHER" id="PTHR24221">
    <property type="entry name" value="ATP-BINDING CASSETTE SUB-FAMILY B"/>
    <property type="match status" value="1"/>
</dbReference>
<keyword evidence="3" id="KW-1133">Transmembrane helix</keyword>
<dbReference type="SUPFAM" id="SSF56112">
    <property type="entry name" value="Protein kinase-like (PK-like)"/>
    <property type="match status" value="1"/>
</dbReference>
<dbReference type="InterPro" id="IPR039421">
    <property type="entry name" value="Type_1_exporter"/>
</dbReference>
<dbReference type="SUPFAM" id="SSF90123">
    <property type="entry name" value="ABC transporter transmembrane region"/>
    <property type="match status" value="1"/>
</dbReference>
<name>A0AAD6I3H9_PENCN</name>
<keyword evidence="4" id="KW-0472">Membrane</keyword>
<dbReference type="PROSITE" id="PS00211">
    <property type="entry name" value="ABC_TRANSPORTER_1"/>
    <property type="match status" value="1"/>
</dbReference>
<evidence type="ECO:0000256" key="4">
    <source>
        <dbReference type="ARBA" id="ARBA00023136"/>
    </source>
</evidence>
<dbReference type="Pfam" id="PF00005">
    <property type="entry name" value="ABC_tran"/>
    <property type="match status" value="1"/>
</dbReference>
<evidence type="ECO:0000259" key="5">
    <source>
        <dbReference type="PROSITE" id="PS50893"/>
    </source>
</evidence>
<dbReference type="Proteomes" id="UP001219568">
    <property type="component" value="Unassembled WGS sequence"/>
</dbReference>
<reference evidence="6" key="2">
    <citation type="submission" date="2023-01" db="EMBL/GenBank/DDBJ databases">
        <authorList>
            <person name="Petersen C."/>
        </authorList>
    </citation>
    <scope>NUCLEOTIDE SEQUENCE</scope>
    <source>
        <strain evidence="6">IBT 15450</strain>
    </source>
</reference>
<dbReference type="InterPro" id="IPR036640">
    <property type="entry name" value="ABC1_TM_sf"/>
</dbReference>
<dbReference type="GO" id="GO:0016887">
    <property type="term" value="F:ATP hydrolysis activity"/>
    <property type="evidence" value="ECO:0007669"/>
    <property type="project" value="InterPro"/>
</dbReference>
<dbReference type="PROSITE" id="PS50893">
    <property type="entry name" value="ABC_TRANSPORTER_2"/>
    <property type="match status" value="1"/>
</dbReference>
<dbReference type="EMBL" id="JAQJZL010000015">
    <property type="protein sequence ID" value="KAJ6027480.1"/>
    <property type="molecule type" value="Genomic_DNA"/>
</dbReference>
<dbReference type="InterPro" id="IPR003439">
    <property type="entry name" value="ABC_transporter-like_ATP-bd"/>
</dbReference>
<organism evidence="6 7">
    <name type="scientific">Penicillium canescens</name>
    <dbReference type="NCBI Taxonomy" id="5083"/>
    <lineage>
        <taxon>Eukaryota</taxon>
        <taxon>Fungi</taxon>
        <taxon>Dikarya</taxon>
        <taxon>Ascomycota</taxon>
        <taxon>Pezizomycotina</taxon>
        <taxon>Eurotiomycetes</taxon>
        <taxon>Eurotiomycetidae</taxon>
        <taxon>Eurotiales</taxon>
        <taxon>Aspergillaceae</taxon>
        <taxon>Penicillium</taxon>
    </lineage>
</organism>
<dbReference type="GO" id="GO:0005524">
    <property type="term" value="F:ATP binding"/>
    <property type="evidence" value="ECO:0007669"/>
    <property type="project" value="InterPro"/>
</dbReference>
<evidence type="ECO:0000256" key="2">
    <source>
        <dbReference type="ARBA" id="ARBA00022692"/>
    </source>
</evidence>
<evidence type="ECO:0000313" key="6">
    <source>
        <dbReference type="EMBL" id="KAJ6027480.1"/>
    </source>
</evidence>
<sequence length="588" mass="65638">MTGSLDVLSEASRLRHGIPCSFADDNPYVGGSHRVFKVVFEDSVRWAARINQDPNNWETELRAVRRFQHVKKQCVEIKAPNLYVAAEHPVLYSEWVSGNPLAIWNSKIPLLKRHSLLDDLAEFLLQLWTTAVPSALAPEQNCLYSVWLTQSLDRGLRRTLTGTAKWGNATDYLIMRSMVPKYAAEFDKYIGVGFTHGDLNAHNVMINDDFNLTGVIDWDWMSVAPLPAIINHPWFIADIPGWNNDGVANGESFKEDRTYLENAIKKKELSRHLPLTKASASFGQRRAIGKALLDLLRPLSFVGLASLIIHEISVGRASTGDFVFFIQYWSSLISPLAYLSAQYRWLVSYLVDAERLLYLFNSKPSITENDNATILNSGDGRVVFENVNFAYDTRLPILKDGGLRKDNNPQAPSPTLRCDLWPDQIDGQDIRDITLSSLQEAIGVVPQDPVLFNASILENLLYARPSATDEEIQEACRAAAIHERIVTFVDGYNTTVGENGVKLSGGELQRIAIARVFLKKSPVLLLDEATSAVDSETESEIQAALDRLRARRTTFVIAHRLSTVVGADMILVLHEGESGKWFTQGAGE</sequence>
<dbReference type="Gene3D" id="3.40.50.300">
    <property type="entry name" value="P-loop containing nucleotide triphosphate hydrolases"/>
    <property type="match status" value="1"/>
</dbReference>
<keyword evidence="2" id="KW-0812">Transmembrane</keyword>
<reference evidence="6" key="1">
    <citation type="journal article" date="2023" name="IMA Fungus">
        <title>Comparative genomic study of the Penicillium genus elucidates a diverse pangenome and 15 lateral gene transfer events.</title>
        <authorList>
            <person name="Petersen C."/>
            <person name="Sorensen T."/>
            <person name="Nielsen M.R."/>
            <person name="Sondergaard T.E."/>
            <person name="Sorensen J.L."/>
            <person name="Fitzpatrick D.A."/>
            <person name="Frisvad J.C."/>
            <person name="Nielsen K.L."/>
        </authorList>
    </citation>
    <scope>NUCLEOTIDE SEQUENCE</scope>
    <source>
        <strain evidence="6">IBT 15450</strain>
    </source>
</reference>
<dbReference type="SUPFAM" id="SSF52540">
    <property type="entry name" value="P-loop containing nucleoside triphosphate hydrolases"/>
    <property type="match status" value="1"/>
</dbReference>
<evidence type="ECO:0000256" key="1">
    <source>
        <dbReference type="ARBA" id="ARBA00004141"/>
    </source>
</evidence>
<dbReference type="InterPro" id="IPR002575">
    <property type="entry name" value="Aminoglycoside_PTrfase"/>
</dbReference>
<keyword evidence="7" id="KW-1185">Reference proteome</keyword>
<evidence type="ECO:0000313" key="7">
    <source>
        <dbReference type="Proteomes" id="UP001219568"/>
    </source>
</evidence>
<feature type="domain" description="ABC transporter" evidence="5">
    <location>
        <begin position="341"/>
        <end position="586"/>
    </location>
</feature>